<evidence type="ECO:0008006" key="4">
    <source>
        <dbReference type="Google" id="ProtNLM"/>
    </source>
</evidence>
<evidence type="ECO:0000256" key="1">
    <source>
        <dbReference type="SAM" id="MobiDB-lite"/>
    </source>
</evidence>
<dbReference type="InterPro" id="IPR029045">
    <property type="entry name" value="ClpP/crotonase-like_dom_sf"/>
</dbReference>
<dbReference type="Proteomes" id="UP000440498">
    <property type="component" value="Unassembled WGS sequence"/>
</dbReference>
<evidence type="ECO:0000313" key="3">
    <source>
        <dbReference type="Proteomes" id="UP000440498"/>
    </source>
</evidence>
<comment type="caution">
    <text evidence="2">The sequence shown here is derived from an EMBL/GenBank/DDBJ whole genome shotgun (WGS) entry which is preliminary data.</text>
</comment>
<dbReference type="GO" id="GO:0016020">
    <property type="term" value="C:membrane"/>
    <property type="evidence" value="ECO:0007669"/>
    <property type="project" value="InterPro"/>
</dbReference>
<dbReference type="Pfam" id="PF01972">
    <property type="entry name" value="SDH_protease"/>
    <property type="match status" value="1"/>
</dbReference>
<reference evidence="2 3" key="1">
    <citation type="submission" date="2019-10" db="EMBL/GenBank/DDBJ databases">
        <title>Two novel species isolated from a subtropical stream in China.</title>
        <authorList>
            <person name="Lu H."/>
        </authorList>
    </citation>
    <scope>NUCLEOTIDE SEQUENCE [LARGE SCALE GENOMIC DNA]</scope>
    <source>
        <strain evidence="2 3">FT29W</strain>
    </source>
</reference>
<dbReference type="AlphaFoldDB" id="A0A6A7N5A7"/>
<protein>
    <recommendedName>
        <fullName evidence="4">Serine dehydrogenase proteinase</fullName>
    </recommendedName>
</protein>
<evidence type="ECO:0000313" key="2">
    <source>
        <dbReference type="EMBL" id="MQA40200.1"/>
    </source>
</evidence>
<proteinExistence type="predicted"/>
<dbReference type="InterPro" id="IPR002825">
    <property type="entry name" value="Pept_S49_ser-pept_pro"/>
</dbReference>
<feature type="region of interest" description="Disordered" evidence="1">
    <location>
        <begin position="270"/>
        <end position="290"/>
    </location>
</feature>
<accession>A0A6A7N5A7</accession>
<dbReference type="PANTHER" id="PTHR35984:SF1">
    <property type="entry name" value="PERIPLASMIC SERINE PROTEASE"/>
    <property type="match status" value="1"/>
</dbReference>
<organism evidence="2 3">
    <name type="scientific">Rugamonas aquatica</name>
    <dbReference type="NCBI Taxonomy" id="2743357"/>
    <lineage>
        <taxon>Bacteria</taxon>
        <taxon>Pseudomonadati</taxon>
        <taxon>Pseudomonadota</taxon>
        <taxon>Betaproteobacteria</taxon>
        <taxon>Burkholderiales</taxon>
        <taxon>Oxalobacteraceae</taxon>
        <taxon>Telluria group</taxon>
        <taxon>Rugamonas</taxon>
    </lineage>
</organism>
<dbReference type="EMBL" id="WHUG01000007">
    <property type="protein sequence ID" value="MQA40200.1"/>
    <property type="molecule type" value="Genomic_DNA"/>
</dbReference>
<name>A0A6A7N5A7_9BURK</name>
<keyword evidence="3" id="KW-1185">Reference proteome</keyword>
<sequence>MALDHTALVRHITELEAMRDSRVLVLAASHLEMELLPTLYERCGERPPAKRLDVVLHGRGGAIHAARRIALLLRAQAEHLSFIVPYHCQSAATLLTLCGDEIIAGDLALFSPIDPQLSGADGSSFSGLDIQRFGDMAEQWFGVRADEARQQSLALLCGSVFPASLGAFYRTTLEQQQIAEELLAHQLPDQDESFRRQLVGKLISGYHSHHYAITREEMAALGLRVRSDLAAELPAWQISRLLQGHIGGAQRASEDDPWCDALLATRDGVSERHKHPGGLAPSWKLTRDAR</sequence>
<dbReference type="RefSeq" id="WP_152839407.1">
    <property type="nucleotide sequence ID" value="NZ_WHUG01000007.1"/>
</dbReference>
<dbReference type="PANTHER" id="PTHR35984">
    <property type="entry name" value="PERIPLASMIC SERINE PROTEASE"/>
    <property type="match status" value="1"/>
</dbReference>
<dbReference type="SUPFAM" id="SSF52096">
    <property type="entry name" value="ClpP/crotonase"/>
    <property type="match status" value="1"/>
</dbReference>
<gene>
    <name evidence="2" type="ORF">GEV02_18785</name>
</gene>